<gene>
    <name evidence="1" type="ordered locus">GPOL_c26660</name>
</gene>
<dbReference type="EMBL" id="CP003119">
    <property type="protein sequence ID" value="AFA73687.1"/>
    <property type="molecule type" value="Genomic_DNA"/>
</dbReference>
<dbReference type="KEGG" id="gpo:GPOL_c26660"/>
<evidence type="ECO:0000313" key="2">
    <source>
        <dbReference type="Proteomes" id="UP000009154"/>
    </source>
</evidence>
<keyword evidence="2" id="KW-1185">Reference proteome</keyword>
<name>H6MQZ0_GORPV</name>
<sequence>MVLDVPHNGQLRQKEELVKRSLITAAGVVALAGVVLAGCGNDGGQKPQTFDVKNGVSGMAARAYSNGTCQFYDATLRPGDDVIIKGSSGAILGKTDLVVNKVDPSSGFCAYDFTVKGVTAGEPAYELTVGDYQPIVVSQQELQADKYFTARSAVQALTGMKPLGPAAS</sequence>
<organism evidence="1 2">
    <name type="scientific">Gordonia polyisoprenivorans (strain DSM 44266 / VH2)</name>
    <dbReference type="NCBI Taxonomy" id="1112204"/>
    <lineage>
        <taxon>Bacteria</taxon>
        <taxon>Bacillati</taxon>
        <taxon>Actinomycetota</taxon>
        <taxon>Actinomycetes</taxon>
        <taxon>Mycobacteriales</taxon>
        <taxon>Gordoniaceae</taxon>
        <taxon>Gordonia</taxon>
    </lineage>
</organism>
<protein>
    <submittedName>
        <fullName evidence="1">Uncharacterized protein</fullName>
    </submittedName>
</protein>
<accession>H6MQZ0</accession>
<dbReference type="AlphaFoldDB" id="H6MQZ0"/>
<evidence type="ECO:0000313" key="1">
    <source>
        <dbReference type="EMBL" id="AFA73687.1"/>
    </source>
</evidence>
<proteinExistence type="predicted"/>
<dbReference type="GeneID" id="90159705"/>
<dbReference type="RefSeq" id="WP_014360264.1">
    <property type="nucleotide sequence ID" value="NC_016906.1"/>
</dbReference>
<dbReference type="HOGENOM" id="CLU_1584161_0_0_11"/>
<reference evidence="1 2" key="1">
    <citation type="journal article" date="2012" name="Appl. Environ. Microbiol.">
        <title>Involvement of two latex-clearing proteins during rubber degradation and insights into the subsequent degradation pathway revealed by the genome sequence of Gordonia polyisoprenivorans strain VH2.</title>
        <authorList>
            <person name="Hiessl S."/>
            <person name="Schuldes J."/>
            <person name="Thurmer A."/>
            <person name="Halbsguth T."/>
            <person name="Broker D."/>
            <person name="Angelov A."/>
            <person name="Liebl W."/>
            <person name="Daniel R."/>
            <person name="Steinbuchel A."/>
        </authorList>
    </citation>
    <scope>NUCLEOTIDE SEQUENCE [LARGE SCALE GENOMIC DNA]</scope>
    <source>
        <strain evidence="2">DSM 44266 / VH2</strain>
    </source>
</reference>
<dbReference type="Proteomes" id="UP000009154">
    <property type="component" value="Chromosome"/>
</dbReference>